<proteinExistence type="predicted"/>
<protein>
    <submittedName>
        <fullName evidence="1">Uncharacterized protein</fullName>
    </submittedName>
</protein>
<evidence type="ECO:0000313" key="1">
    <source>
        <dbReference type="EMBL" id="TGZ57982.1"/>
    </source>
</evidence>
<keyword evidence="2" id="KW-1185">Reference proteome</keyword>
<evidence type="ECO:0000313" key="2">
    <source>
        <dbReference type="Proteomes" id="UP000310200"/>
    </source>
</evidence>
<name>A0A4S2L4R5_9HYME</name>
<sequence>MTITIDKTHYDMTRYPVLNIYNDMLKNLKNSVHICTVQGNTQGKVKRVNTKVDAERPDAYRIAEFAEMHFDEAPSWCGRGMNEGDKKQTLYHLDLPVHRGEIDIIWDIPHQLHLSLATCYYVRSTFKEFTDCISSLGLGFRESDPKEEAQDKWY</sequence>
<dbReference type="AlphaFoldDB" id="A0A4S2L4R5"/>
<gene>
    <name evidence="1" type="ORF">DBV15_09224</name>
</gene>
<dbReference type="EMBL" id="QBLH01000078">
    <property type="protein sequence ID" value="TGZ57982.1"/>
    <property type="molecule type" value="Genomic_DNA"/>
</dbReference>
<organism evidence="1 2">
    <name type="scientific">Temnothorax longispinosus</name>
    <dbReference type="NCBI Taxonomy" id="300112"/>
    <lineage>
        <taxon>Eukaryota</taxon>
        <taxon>Metazoa</taxon>
        <taxon>Ecdysozoa</taxon>
        <taxon>Arthropoda</taxon>
        <taxon>Hexapoda</taxon>
        <taxon>Insecta</taxon>
        <taxon>Pterygota</taxon>
        <taxon>Neoptera</taxon>
        <taxon>Endopterygota</taxon>
        <taxon>Hymenoptera</taxon>
        <taxon>Apocrita</taxon>
        <taxon>Aculeata</taxon>
        <taxon>Formicoidea</taxon>
        <taxon>Formicidae</taxon>
        <taxon>Myrmicinae</taxon>
        <taxon>Temnothorax</taxon>
    </lineage>
</organism>
<comment type="caution">
    <text evidence="1">The sequence shown here is derived from an EMBL/GenBank/DDBJ whole genome shotgun (WGS) entry which is preliminary data.</text>
</comment>
<reference evidence="1 2" key="1">
    <citation type="journal article" date="2019" name="Philos. Trans. R. Soc. Lond., B, Biol. Sci.">
        <title>Ant behaviour and brain gene expression of defending hosts depend on the ecological success of the intruding social parasite.</title>
        <authorList>
            <person name="Kaur R."/>
            <person name="Stoldt M."/>
            <person name="Jongepier E."/>
            <person name="Feldmeyer B."/>
            <person name="Menzel F."/>
            <person name="Bornberg-Bauer E."/>
            <person name="Foitzik S."/>
        </authorList>
    </citation>
    <scope>NUCLEOTIDE SEQUENCE [LARGE SCALE GENOMIC DNA]</scope>
    <source>
        <tissue evidence="1">Whole body</tissue>
    </source>
</reference>
<dbReference type="Proteomes" id="UP000310200">
    <property type="component" value="Unassembled WGS sequence"/>
</dbReference>
<accession>A0A4S2L4R5</accession>